<dbReference type="Gene3D" id="3.60.21.10">
    <property type="match status" value="1"/>
</dbReference>
<keyword evidence="3" id="KW-1185">Reference proteome</keyword>
<dbReference type="SUPFAM" id="SSF56300">
    <property type="entry name" value="Metallo-dependent phosphatases"/>
    <property type="match status" value="1"/>
</dbReference>
<dbReference type="AlphaFoldDB" id="A0A6N7IXG6"/>
<dbReference type="InterPro" id="IPR029052">
    <property type="entry name" value="Metallo-depent_PP-like"/>
</dbReference>
<dbReference type="PANTHER" id="PTHR30337">
    <property type="entry name" value="COMPONENT OF ATP-DEPENDENT DSDNA EXONUCLEASE"/>
    <property type="match status" value="1"/>
</dbReference>
<keyword evidence="2" id="KW-0540">Nuclease</keyword>
<gene>
    <name evidence="2" type="ORF">FRC54_03400</name>
</gene>
<evidence type="ECO:0000313" key="3">
    <source>
        <dbReference type="Proteomes" id="UP000460257"/>
    </source>
</evidence>
<dbReference type="PANTHER" id="PTHR30337:SF7">
    <property type="entry name" value="PHOSPHOESTERASE"/>
    <property type="match status" value="1"/>
</dbReference>
<dbReference type="Pfam" id="PF00149">
    <property type="entry name" value="Metallophos"/>
    <property type="match status" value="1"/>
</dbReference>
<evidence type="ECO:0000313" key="2">
    <source>
        <dbReference type="EMBL" id="MQN01024.1"/>
    </source>
</evidence>
<comment type="caution">
    <text evidence="2">The sequence shown here is derived from an EMBL/GenBank/DDBJ whole genome shotgun (WGS) entry which is preliminary data.</text>
</comment>
<organism evidence="2 3">
    <name type="scientific">Candidatus Weimeria bifida</name>
    <dbReference type="NCBI Taxonomy" id="2599074"/>
    <lineage>
        <taxon>Bacteria</taxon>
        <taxon>Bacillati</taxon>
        <taxon>Bacillota</taxon>
        <taxon>Clostridia</taxon>
        <taxon>Lachnospirales</taxon>
        <taxon>Lachnospiraceae</taxon>
        <taxon>Candidatus Weimeria</taxon>
    </lineage>
</organism>
<dbReference type="InterPro" id="IPR050535">
    <property type="entry name" value="DNA_Repair-Maintenance_Comp"/>
</dbReference>
<protein>
    <submittedName>
        <fullName evidence="2">DNA repair exonuclease</fullName>
    </submittedName>
</protein>
<evidence type="ECO:0000259" key="1">
    <source>
        <dbReference type="Pfam" id="PF00149"/>
    </source>
</evidence>
<dbReference type="EMBL" id="VOGC01000002">
    <property type="protein sequence ID" value="MQN01024.1"/>
    <property type="molecule type" value="Genomic_DNA"/>
</dbReference>
<sequence length="364" mass="42346">MKIMHCADIHLDSKMESRLTCEQAAKRREEMLMTFHDSLDYAAEQGVRAVLISGDLFDKRHIRKTVKDKVEQEIVSHREMDFYYLRGNHDITDFLDEMDELPGNLHLFSKDKWTSYPLPDDNIVITGRELDAKASPDVMSELVLDQSKVNIVMLHGMDSEYPVHDNSYVIDLTKMRGRYIDYLALGHIHSYRWEKLDERGVLCYPGCMEGRGFDECGKKGFVVLDIDKDGVKSHKFISLARRELHEIKVELAPEDDLDSIISKVKDVLNYSPEKDLIRVVLTGRKNMDLEIDCDWIKDKTDRNFFYYEVRDDTKTKINYETFANDRSLKGTFVRTVQGLDMDEERKARIIEIGIRAIMEGSLIE</sequence>
<feature type="domain" description="Calcineurin-like phosphoesterase" evidence="1">
    <location>
        <begin position="1"/>
        <end position="191"/>
    </location>
</feature>
<name>A0A6N7IXG6_9FIRM</name>
<dbReference type="GO" id="GO:0004527">
    <property type="term" value="F:exonuclease activity"/>
    <property type="evidence" value="ECO:0007669"/>
    <property type="project" value="UniProtKB-KW"/>
</dbReference>
<dbReference type="Proteomes" id="UP000460257">
    <property type="component" value="Unassembled WGS sequence"/>
</dbReference>
<proteinExistence type="predicted"/>
<reference evidence="2" key="1">
    <citation type="journal article" date="2020" name="Appl. Environ. Microbiol.">
        <title>Medium-Chain Fatty Acid Synthesis by 'Candidatus Weimeria bifida' gen. nov., sp. nov., and 'Candidatus Pseudoramibacter fermentans' sp. nov.</title>
        <authorList>
            <person name="Scarborough M.J."/>
            <person name="Myers K.S."/>
            <person name="Donohue T.J."/>
            <person name="Noguera D.R."/>
        </authorList>
    </citation>
    <scope>NUCLEOTIDE SEQUENCE</scope>
    <source>
        <strain evidence="2">LCO1.1</strain>
    </source>
</reference>
<keyword evidence="2" id="KW-0269">Exonuclease</keyword>
<dbReference type="InterPro" id="IPR004843">
    <property type="entry name" value="Calcineurin-like_PHP"/>
</dbReference>
<keyword evidence="2" id="KW-0378">Hydrolase</keyword>
<accession>A0A6N7IXG6</accession>